<reference evidence="1 2" key="1">
    <citation type="journal article" date="2019" name="Nat. Ecol. Evol.">
        <title>Megaphylogeny resolves global patterns of mushroom evolution.</title>
        <authorList>
            <person name="Varga T."/>
            <person name="Krizsan K."/>
            <person name="Foldi C."/>
            <person name="Dima B."/>
            <person name="Sanchez-Garcia M."/>
            <person name="Sanchez-Ramirez S."/>
            <person name="Szollosi G.J."/>
            <person name="Szarkandi J.G."/>
            <person name="Papp V."/>
            <person name="Albert L."/>
            <person name="Andreopoulos W."/>
            <person name="Angelini C."/>
            <person name="Antonin V."/>
            <person name="Barry K.W."/>
            <person name="Bougher N.L."/>
            <person name="Buchanan P."/>
            <person name="Buyck B."/>
            <person name="Bense V."/>
            <person name="Catcheside P."/>
            <person name="Chovatia M."/>
            <person name="Cooper J."/>
            <person name="Damon W."/>
            <person name="Desjardin D."/>
            <person name="Finy P."/>
            <person name="Geml J."/>
            <person name="Haridas S."/>
            <person name="Hughes K."/>
            <person name="Justo A."/>
            <person name="Karasinski D."/>
            <person name="Kautmanova I."/>
            <person name="Kiss B."/>
            <person name="Kocsube S."/>
            <person name="Kotiranta H."/>
            <person name="LaButti K.M."/>
            <person name="Lechner B.E."/>
            <person name="Liimatainen K."/>
            <person name="Lipzen A."/>
            <person name="Lukacs Z."/>
            <person name="Mihaltcheva S."/>
            <person name="Morgado L.N."/>
            <person name="Niskanen T."/>
            <person name="Noordeloos M.E."/>
            <person name="Ohm R.A."/>
            <person name="Ortiz-Santana B."/>
            <person name="Ovrebo C."/>
            <person name="Racz N."/>
            <person name="Riley R."/>
            <person name="Savchenko A."/>
            <person name="Shiryaev A."/>
            <person name="Soop K."/>
            <person name="Spirin V."/>
            <person name="Szebenyi C."/>
            <person name="Tomsovsky M."/>
            <person name="Tulloss R.E."/>
            <person name="Uehling J."/>
            <person name="Grigoriev I.V."/>
            <person name="Vagvolgyi C."/>
            <person name="Papp T."/>
            <person name="Martin F.M."/>
            <person name="Miettinen O."/>
            <person name="Hibbett D.S."/>
            <person name="Nagy L.G."/>
        </authorList>
    </citation>
    <scope>NUCLEOTIDE SEQUENCE [LARGE SCALE GENOMIC DNA]</scope>
    <source>
        <strain evidence="1 2">CBS 309.79</strain>
    </source>
</reference>
<keyword evidence="2" id="KW-1185">Reference proteome</keyword>
<dbReference type="OrthoDB" id="2153176at2759"/>
<dbReference type="Pfam" id="PF07958">
    <property type="entry name" value="DUF1688"/>
    <property type="match status" value="1"/>
</dbReference>
<dbReference type="STRING" id="1884261.A0A5C3QTW6"/>
<sequence length="438" mass="48113">MSLLTTFTTDDQTAYLRTLPAIRERCSRVFKLAEQNKLEYFDYHPEKEKDVVEFCINIIKRDFGSNFTSIPPHGRWRHLDAGRARIEPLIAQWKSSEQSISETEICKRLLDLFLVSVLLDAGAGNVWKYTDKEGATFARSEGLGVASVEMFERGLFSGDATQPYRVDAEGLARVTVEQVGESMQAGPQNPMDGLEGRASLLRNLSKTLKEGTEFFGEDARPGNLIDFLQVQSKGSNPPTVPIAALWHALVYGLNSIWPPSRTSLNGVSLGDVWPCSALAKSNAESGQTGVDGADLVPFHKLTGWTAYSLIEPMEKILGWKFEGKEDMTGLPEYRNGGLLVDLGLVTLKPGAVPVQEATGLPKLIPSHPAIIEWRALTVIQLDRIATLIRKNLGLEPSQLNLAQVLESATWKGGREIAKKLRPATGGPPIEIESDGTVF</sequence>
<evidence type="ECO:0000313" key="2">
    <source>
        <dbReference type="Proteomes" id="UP000305067"/>
    </source>
</evidence>
<dbReference type="PANTHER" id="PTHR31687">
    <property type="match status" value="1"/>
</dbReference>
<gene>
    <name evidence="1" type="ORF">BDV98DRAFT_642717</name>
</gene>
<proteinExistence type="predicted"/>
<dbReference type="AlphaFoldDB" id="A0A5C3QTW6"/>
<dbReference type="EMBL" id="ML178820">
    <property type="protein sequence ID" value="TFL03729.1"/>
    <property type="molecule type" value="Genomic_DNA"/>
</dbReference>
<dbReference type="InterPro" id="IPR012469">
    <property type="entry name" value="DUF1688"/>
</dbReference>
<evidence type="ECO:0000313" key="1">
    <source>
        <dbReference type="EMBL" id="TFL03729.1"/>
    </source>
</evidence>
<protein>
    <submittedName>
        <fullName evidence="1">DUF1688-domain-containing protein</fullName>
    </submittedName>
</protein>
<organism evidence="1 2">
    <name type="scientific">Pterulicium gracile</name>
    <dbReference type="NCBI Taxonomy" id="1884261"/>
    <lineage>
        <taxon>Eukaryota</taxon>
        <taxon>Fungi</taxon>
        <taxon>Dikarya</taxon>
        <taxon>Basidiomycota</taxon>
        <taxon>Agaricomycotina</taxon>
        <taxon>Agaricomycetes</taxon>
        <taxon>Agaricomycetidae</taxon>
        <taxon>Agaricales</taxon>
        <taxon>Pleurotineae</taxon>
        <taxon>Pterulaceae</taxon>
        <taxon>Pterulicium</taxon>
    </lineage>
</organism>
<dbReference type="Proteomes" id="UP000305067">
    <property type="component" value="Unassembled WGS sequence"/>
</dbReference>
<name>A0A5C3QTW6_9AGAR</name>
<dbReference type="PANTHER" id="PTHR31687:SF3">
    <property type="entry name" value="PROTEIN URG3"/>
    <property type="match status" value="1"/>
</dbReference>
<accession>A0A5C3QTW6</accession>